<evidence type="ECO:0000313" key="3">
    <source>
        <dbReference type="Proteomes" id="UP000574317"/>
    </source>
</evidence>
<evidence type="ECO:0000256" key="1">
    <source>
        <dbReference type="ARBA" id="ARBA00008383"/>
    </source>
</evidence>
<dbReference type="PANTHER" id="PTHR48229">
    <property type="entry name" value="CAIB/BAIF FAMILY ENZYME (AFU_ORTHOLOGUE AFUA_1G05360)-RELATED"/>
    <property type="match status" value="1"/>
</dbReference>
<dbReference type="Pfam" id="PF02515">
    <property type="entry name" value="CoA_transf_3"/>
    <property type="match status" value="1"/>
</dbReference>
<sequence length="560" mass="62979">MSNYSISTEAARILNKVLLQDPRLHLPDSFVKAADKVKFVGEDDQPFILTPLKITESSAALNALVATAANVVVAERYGINYQNVEINTDLATLFLESVLLPTIGGKHFMQSSQMLAELAKMDLHQMSKPIRRYATNVYRTNDGRWYHLHGSMNALPTMEMLGVEDNDVSTEEAFRIYTKKVAEWDSQVIEKVANEKFKQAGVICYTPDEFFASEHGKIMSEEPLWTSTRVPAPKKTWPEAKDTDRYSPLAGIRVLDLSRVIAAPAVSKILSVLGADVIRVSCSRLPEYSATMPDLQTGKRDVDIDLKTIEGRQTLSELIRDADILVDGYRPGALAKLGFDSKTLRELSPSLIYMRENCYGFKGPLSYRSGWQQISDCLVGLSYLQGKFLGLDEAVVPLFRKFNVIVHLKTSLLTNIALANSDYQTGLVGAAAAIQALLARTQEDVTFDIDISLTQYNIWYYRLGSYSEDQQKALRNRDPQFSPRHYDDMSALVGKTHQSLQKIRPEIFKHPEFFWDMSGKEYGLDEDLKVLAPAFKFEKSSIGWDVPTGRRGRSKAEWVS</sequence>
<evidence type="ECO:0000313" key="2">
    <source>
        <dbReference type="EMBL" id="KAF5532955.1"/>
    </source>
</evidence>
<dbReference type="PANTHER" id="PTHR48229:SF1">
    <property type="entry name" value="ALPHA METHYLACYL-COA RACEMASE-RELATED"/>
    <property type="match status" value="1"/>
</dbReference>
<reference evidence="2 3" key="1">
    <citation type="submission" date="2020-05" db="EMBL/GenBank/DDBJ databases">
        <title>Identification and distribution of gene clusters putatively required for synthesis of sphingolipid metabolism inhibitors in phylogenetically diverse species of the filamentous fungus Fusarium.</title>
        <authorList>
            <person name="Kim H.-S."/>
            <person name="Busman M."/>
            <person name="Brown D.W."/>
            <person name="Divon H."/>
            <person name="Uhlig S."/>
            <person name="Proctor R.H."/>
        </authorList>
    </citation>
    <scope>NUCLEOTIDE SEQUENCE [LARGE SCALE GENOMIC DNA]</scope>
    <source>
        <strain evidence="2 3">NRRL 25196</strain>
    </source>
</reference>
<dbReference type="AlphaFoldDB" id="A0A8H5IBR4"/>
<name>A0A8H5IBR4_9HYPO</name>
<gene>
    <name evidence="2" type="ORF">FNAPI_12785</name>
</gene>
<accession>A0A8H5IBR4</accession>
<dbReference type="InterPro" id="IPR052985">
    <property type="entry name" value="CoA-trans_III_biosynth/detox"/>
</dbReference>
<dbReference type="Gene3D" id="3.40.50.10540">
    <property type="entry name" value="Crotonobetainyl-coa:carnitine coa-transferase, domain 1"/>
    <property type="match status" value="1"/>
</dbReference>
<dbReference type="InterPro" id="IPR023606">
    <property type="entry name" value="CoA-Trfase_III_dom_1_sf"/>
</dbReference>
<keyword evidence="3" id="KW-1185">Reference proteome</keyword>
<comment type="similarity">
    <text evidence="1">Belongs to the CoA-transferase III family.</text>
</comment>
<dbReference type="Proteomes" id="UP000574317">
    <property type="component" value="Unassembled WGS sequence"/>
</dbReference>
<proteinExistence type="inferred from homology"/>
<dbReference type="SUPFAM" id="SSF89796">
    <property type="entry name" value="CoA-transferase family III (CaiB/BaiF)"/>
    <property type="match status" value="2"/>
</dbReference>
<dbReference type="GO" id="GO:0016740">
    <property type="term" value="F:transferase activity"/>
    <property type="evidence" value="ECO:0007669"/>
    <property type="project" value="UniProtKB-KW"/>
</dbReference>
<organism evidence="2 3">
    <name type="scientific">Fusarium napiforme</name>
    <dbReference type="NCBI Taxonomy" id="42672"/>
    <lineage>
        <taxon>Eukaryota</taxon>
        <taxon>Fungi</taxon>
        <taxon>Dikarya</taxon>
        <taxon>Ascomycota</taxon>
        <taxon>Pezizomycotina</taxon>
        <taxon>Sordariomycetes</taxon>
        <taxon>Hypocreomycetidae</taxon>
        <taxon>Hypocreales</taxon>
        <taxon>Nectriaceae</taxon>
        <taxon>Fusarium</taxon>
        <taxon>Fusarium fujikuroi species complex</taxon>
    </lineage>
</organism>
<keyword evidence="2" id="KW-0808">Transferase</keyword>
<comment type="caution">
    <text evidence="2">The sequence shown here is derived from an EMBL/GenBank/DDBJ whole genome shotgun (WGS) entry which is preliminary data.</text>
</comment>
<dbReference type="InterPro" id="IPR003673">
    <property type="entry name" value="CoA-Trfase_fam_III"/>
</dbReference>
<dbReference type="EMBL" id="JAAOAO010000700">
    <property type="protein sequence ID" value="KAF5532955.1"/>
    <property type="molecule type" value="Genomic_DNA"/>
</dbReference>
<protein>
    <submittedName>
        <fullName evidence="2">Acyl transferase carnitine dehydratase</fullName>
    </submittedName>
</protein>